<reference evidence="2" key="4">
    <citation type="submission" date="2015-07" db="EMBL/GenBank/DDBJ databases">
        <title>Complete genome sequence of Streptomyces ambofaciens ATCC 23877, the spiramycin producer.</title>
        <authorList>
            <person name="Thibessard A."/>
            <person name="Haas D."/>
            <person name="Gerbaud C."/>
            <person name="Aigle B."/>
            <person name="Lautru S."/>
            <person name="Pernodet J.-L."/>
            <person name="Leblond P."/>
        </authorList>
    </citation>
    <scope>NUCLEOTIDE SEQUENCE [LARGE SCALE GENOMIC DNA]</scope>
    <source>
        <strain evidence="2">ATCC 23877</strain>
    </source>
</reference>
<evidence type="ECO:0000313" key="4">
    <source>
        <dbReference type="Proteomes" id="UP000061018"/>
    </source>
</evidence>
<name>A0ACG5_STRA7</name>
<keyword evidence="2" id="KW-0560">Oxidoreductase</keyword>
<dbReference type="PANTHER" id="PTHR42686">
    <property type="entry name" value="GH17980P-RELATED"/>
    <property type="match status" value="1"/>
</dbReference>
<dbReference type="Pfam" id="PF00248">
    <property type="entry name" value="Aldo_ket_red"/>
    <property type="match status" value="1"/>
</dbReference>
<dbReference type="InterPro" id="IPR020471">
    <property type="entry name" value="AKR"/>
</dbReference>
<reference evidence="4" key="3">
    <citation type="journal article" date="2015" name="J. Biotechnol.">
        <title>Complete genome sequence of Streptomyces ambofaciens ATCC 23877, the spiramycin producer.</title>
        <authorList>
            <person name="Thibessard A."/>
            <person name="Haas D."/>
            <person name="Gerbaud C."/>
            <person name="Aigle B."/>
            <person name="Lautru S."/>
            <person name="Pernodet J.L."/>
            <person name="Leblond P."/>
        </authorList>
    </citation>
    <scope>NUCLEOTIDE SEQUENCE [LARGE SCALE GENOMIC DNA]</scope>
    <source>
        <strain evidence="4">ATCC 23877 / 3486 / DSM 40053 / JCM 4204 / NBRC 12836 / NRRL B-2516</strain>
    </source>
</reference>
<reference evidence="3" key="2">
    <citation type="journal article" date="2006" name="Mol. Biol. Evol.">
        <title>Evolution of the terminal regions of the Streptomyces linear chromosome.</title>
        <authorList>
            <person name="Choulet F."/>
            <person name="Aigle B."/>
            <person name="Gallois A."/>
            <person name="Mangenot S."/>
            <person name="Gerbaud C."/>
            <person name="Truong C."/>
            <person name="Francou F.X."/>
            <person name="Fourrier C."/>
            <person name="Guerineau M."/>
            <person name="Decaris B."/>
            <person name="Barbe V."/>
            <person name="Pernodet J.L."/>
            <person name="Leblond P."/>
        </authorList>
    </citation>
    <scope>NUCLEOTIDE SEQUENCE</scope>
    <source>
        <strain evidence="3">ATCC 23877</strain>
    </source>
</reference>
<sequence length="343" mass="36052">MTAVGAGDAGAGALPARTLGRSGVPVTALGFGAAAIAGLYEEVGDDDAAATVEAAWDAGVRYFDTAPHYGIGRSERRLGAALRTRNRDSYTLSTKVGRVLDPYDGGGDDLAHGFAVPATHRRRWDFSADGVRRSLEDSLTRLGTDRVDLVLLHDPDEHEEQVFREAYPALEELRSQGMVRAIGAGMNQSRMLTRFLTDTDVDAVLCAGRYTLLEQGALETLLPAAVAAGRSVIVGGVFNSGLLADPAPGATYDYAPASGEVLRRAERLREATEAHGVPLRRAALRFPFGHPAVASVLVGARSADQVRDAVAQYRGHLPGALWDGLRARGLLGGGVPAPGGYGA</sequence>
<dbReference type="Gene3D" id="3.20.20.100">
    <property type="entry name" value="NADP-dependent oxidoreductase domain"/>
    <property type="match status" value="1"/>
</dbReference>
<dbReference type="SUPFAM" id="SSF51430">
    <property type="entry name" value="NAD(P)-linked oxidoreductase"/>
    <property type="match status" value="1"/>
</dbReference>
<protein>
    <submittedName>
        <fullName evidence="2">D-threo-aldose 1-dehydrogenase</fullName>
        <ecNumber evidence="2">1.1.1.122</ecNumber>
    </submittedName>
    <submittedName>
        <fullName evidence="3">Putative oxidoreductase</fullName>
    </submittedName>
</protein>
<gene>
    <name evidence="2" type="primary">fdh</name>
    <name evidence="2" type="ORF">SAM23877_7134</name>
    <name evidence="3" type="ORF">SAMR0459</name>
</gene>
<dbReference type="EMBL" id="AM238664">
    <property type="protein sequence ID" value="CAJ88169.1"/>
    <property type="molecule type" value="Genomic_DNA"/>
</dbReference>
<accession>A0ACG5</accession>
<evidence type="ECO:0000313" key="3">
    <source>
        <dbReference type="EMBL" id="CAJ88169.1"/>
    </source>
</evidence>
<dbReference type="EC" id="1.1.1.122" evidence="2"/>
<dbReference type="InterPro" id="IPR023210">
    <property type="entry name" value="NADP_OxRdtase_dom"/>
</dbReference>
<dbReference type="EMBL" id="CP012382">
    <property type="protein sequence ID" value="AKZ60177.1"/>
    <property type="molecule type" value="Genomic_DNA"/>
</dbReference>
<proteinExistence type="predicted"/>
<dbReference type="CDD" id="cd19152">
    <property type="entry name" value="AKR_AKR15A"/>
    <property type="match status" value="1"/>
</dbReference>
<dbReference type="InterPro" id="IPR036812">
    <property type="entry name" value="NAD(P)_OxRdtase_dom_sf"/>
</dbReference>
<dbReference type="PANTHER" id="PTHR42686:SF1">
    <property type="entry name" value="GH17980P-RELATED"/>
    <property type="match status" value="1"/>
</dbReference>
<dbReference type="GO" id="GO:0047834">
    <property type="term" value="F:D-threo-aldose 1-dehydrogenase activity"/>
    <property type="evidence" value="ECO:0007669"/>
    <property type="project" value="UniProtKB-EC"/>
</dbReference>
<dbReference type="GO" id="GO:0005829">
    <property type="term" value="C:cytosol"/>
    <property type="evidence" value="ECO:0007669"/>
    <property type="project" value="TreeGrafter"/>
</dbReference>
<dbReference type="KEGG" id="samb:SAM23877_7134"/>
<evidence type="ECO:0000313" key="2">
    <source>
        <dbReference type="EMBL" id="AKZ60177.1"/>
    </source>
</evidence>
<feature type="domain" description="NADP-dependent oxidoreductase" evidence="1">
    <location>
        <begin position="29"/>
        <end position="311"/>
    </location>
</feature>
<organism evidence="3">
    <name type="scientific">Streptomyces ambofaciens (strain ATCC 23877 / 3486 / DSM 40053 / JCM 4204 / NBRC 12836 / NRRL B-2516)</name>
    <dbReference type="NCBI Taxonomy" id="278992"/>
    <lineage>
        <taxon>Bacteria</taxon>
        <taxon>Bacillati</taxon>
        <taxon>Actinomycetota</taxon>
        <taxon>Actinomycetes</taxon>
        <taxon>Kitasatosporales</taxon>
        <taxon>Streptomycetaceae</taxon>
        <taxon>Streptomyces</taxon>
    </lineage>
</organism>
<dbReference type="AlphaFoldDB" id="A0ACG5"/>
<dbReference type="STRING" id="1889.SAM40697_6433"/>
<reference evidence="3" key="1">
    <citation type="journal article" date="2006" name="Microbiology (Mosc.)">
        <title>Multiple biosynthetic and uptake systems mediate siderophore-dependent iron acquisition in Streptomyces coelicolor A3(2) and Streptomyces ambofaciens ATCC 23877.</title>
        <authorList>
            <person name="Barona-Gomez F."/>
            <person name="Lautru S."/>
            <person name="Francou F.X."/>
            <person name="Leblond P."/>
            <person name="Pernodet J.L."/>
            <person name="Challis G.L."/>
        </authorList>
    </citation>
    <scope>NUCLEOTIDE SEQUENCE</scope>
    <source>
        <strain evidence="3">ATCC 23877</strain>
    </source>
</reference>
<dbReference type="Proteomes" id="UP000061018">
    <property type="component" value="Chromosome"/>
</dbReference>
<evidence type="ECO:0000259" key="1">
    <source>
        <dbReference type="Pfam" id="PF00248"/>
    </source>
</evidence>